<comment type="caution">
    <text evidence="2">The sequence shown here is derived from an EMBL/GenBank/DDBJ whole genome shotgun (WGS) entry which is preliminary data.</text>
</comment>
<evidence type="ECO:0000313" key="3">
    <source>
        <dbReference type="EMBL" id="KAE9965752.1"/>
    </source>
</evidence>
<evidence type="ECO:0000313" key="5">
    <source>
        <dbReference type="Proteomes" id="UP000447873"/>
    </source>
</evidence>
<feature type="compositionally biased region" description="Basic and acidic residues" evidence="1">
    <location>
        <begin position="125"/>
        <end position="143"/>
    </location>
</feature>
<protein>
    <submittedName>
        <fullName evidence="2">Uncharacterized protein</fullName>
    </submittedName>
</protein>
<sequence length="330" mass="36258">MARTAINYNQPLEKFSERIQVKDVYQTVLPNKQKERENEKGWNYGDLAHRVEHVEDTNKGLHTCRTDSAIDISSVGADLQEVQELANDRLQRIGELEAKFAAYAADVAAMERLKRDNEDLRKKLEESNKELDMSRRQYGEPEPSKVVSGEQHSSSAPVPSSSTAQEGTPLIRTDTATVVRQQPRLRLQVPGNRPGHAGTYSTEVSPASTLPSPPPPTPITPITPVLAPPPPPPPSPATFRPLEQASATDFPDQIPPKTVRFAPQVEVAEIESVGHIDGQEVVDDQDMDTSAGFVFEQEQLNSQQTVDSVPVDILPTRGIPYPLRPAACAP</sequence>
<dbReference type="Proteomes" id="UP000433883">
    <property type="component" value="Unassembled WGS sequence"/>
</dbReference>
<feature type="region of interest" description="Disordered" evidence="1">
    <location>
        <begin position="125"/>
        <end position="241"/>
    </location>
</feature>
<evidence type="ECO:0000313" key="2">
    <source>
        <dbReference type="EMBL" id="KAE9964684.1"/>
    </source>
</evidence>
<organism evidence="2 4">
    <name type="scientific">Venturia inaequalis</name>
    <name type="common">Apple scab fungus</name>
    <dbReference type="NCBI Taxonomy" id="5025"/>
    <lineage>
        <taxon>Eukaryota</taxon>
        <taxon>Fungi</taxon>
        <taxon>Dikarya</taxon>
        <taxon>Ascomycota</taxon>
        <taxon>Pezizomycotina</taxon>
        <taxon>Dothideomycetes</taxon>
        <taxon>Pleosporomycetidae</taxon>
        <taxon>Venturiales</taxon>
        <taxon>Venturiaceae</taxon>
        <taxon>Venturia</taxon>
    </lineage>
</organism>
<proteinExistence type="predicted"/>
<dbReference type="Proteomes" id="UP000447873">
    <property type="component" value="Unassembled WGS sequence"/>
</dbReference>
<feature type="compositionally biased region" description="Pro residues" evidence="1">
    <location>
        <begin position="211"/>
        <end position="236"/>
    </location>
</feature>
<accession>A0A8H3U9L8</accession>
<dbReference type="EMBL" id="WNWS01000565">
    <property type="protein sequence ID" value="KAE9965752.1"/>
    <property type="molecule type" value="Genomic_DNA"/>
</dbReference>
<reference evidence="2 4" key="1">
    <citation type="submission" date="2019-11" db="EMBL/GenBank/DDBJ databases">
        <title>Venturia inaequalis Genome Resource.</title>
        <authorList>
            <person name="Lichtner F.J."/>
        </authorList>
    </citation>
    <scope>NUCLEOTIDE SEQUENCE [LARGE SCALE GENOMIC DNA]</scope>
    <source>
        <strain evidence="3 5">120213</strain>
        <strain evidence="2">Bline_iso_100314</strain>
    </source>
</reference>
<evidence type="ECO:0000256" key="1">
    <source>
        <dbReference type="SAM" id="MobiDB-lite"/>
    </source>
</evidence>
<dbReference type="EMBL" id="WNWQ01000677">
    <property type="protein sequence ID" value="KAE9964684.1"/>
    <property type="molecule type" value="Genomic_DNA"/>
</dbReference>
<gene>
    <name evidence="2" type="ORF">BLS_008137</name>
    <name evidence="3" type="ORF">EG328_009413</name>
</gene>
<feature type="compositionally biased region" description="Low complexity" evidence="1">
    <location>
        <begin position="153"/>
        <end position="162"/>
    </location>
</feature>
<dbReference type="AlphaFoldDB" id="A0A8H3U9L8"/>
<name>A0A8H3U9L8_VENIN</name>
<evidence type="ECO:0000313" key="4">
    <source>
        <dbReference type="Proteomes" id="UP000433883"/>
    </source>
</evidence>